<evidence type="ECO:0008006" key="4">
    <source>
        <dbReference type="Google" id="ProtNLM"/>
    </source>
</evidence>
<name>A0A6A6Z8Y9_9PEZI</name>
<sequence>MQEIAVGIRLATAYAEKGDALSDFKTDMAMDAEYHHRMAERMEKLIPLVCGQEPLSHNSAWLDHWDISERNIIVDEDTKEEMLLDWEQLITKPFVMGHDAPPIINRHKEVDKDWYQHCKNVYGTRKRELDIAWPTRLNEAGRRREDDLNRLLRLIEGVGTKCWSNEVRADVAELCTFYGVEYYTEPVGKRDIISG</sequence>
<proteinExistence type="predicted"/>
<gene>
    <name evidence="1 3" type="ORF">BDZ99DRAFT_456938</name>
</gene>
<dbReference type="AlphaFoldDB" id="A0A6A6Z8Y9"/>
<protein>
    <recommendedName>
        <fullName evidence="4">Aminoglycoside phosphotransferase domain-containing protein</fullName>
    </recommendedName>
</protein>
<reference evidence="3" key="3">
    <citation type="submission" date="2025-04" db="UniProtKB">
        <authorList>
            <consortium name="RefSeq"/>
        </authorList>
    </citation>
    <scope>IDENTIFICATION</scope>
    <source>
        <strain evidence="3">CBS 304.34</strain>
    </source>
</reference>
<dbReference type="Proteomes" id="UP000504636">
    <property type="component" value="Unplaced"/>
</dbReference>
<organism evidence="1">
    <name type="scientific">Mytilinidion resinicola</name>
    <dbReference type="NCBI Taxonomy" id="574789"/>
    <lineage>
        <taxon>Eukaryota</taxon>
        <taxon>Fungi</taxon>
        <taxon>Dikarya</taxon>
        <taxon>Ascomycota</taxon>
        <taxon>Pezizomycotina</taxon>
        <taxon>Dothideomycetes</taxon>
        <taxon>Pleosporomycetidae</taxon>
        <taxon>Mytilinidiales</taxon>
        <taxon>Mytilinidiaceae</taxon>
        <taxon>Mytilinidion</taxon>
    </lineage>
</organism>
<evidence type="ECO:0000313" key="1">
    <source>
        <dbReference type="EMBL" id="KAF2817179.1"/>
    </source>
</evidence>
<reference evidence="1 3" key="1">
    <citation type="journal article" date="2020" name="Stud. Mycol.">
        <title>101 Dothideomycetes genomes: a test case for predicting lifestyles and emergence of pathogens.</title>
        <authorList>
            <person name="Haridas S."/>
            <person name="Albert R."/>
            <person name="Binder M."/>
            <person name="Bloem J."/>
            <person name="Labutti K."/>
            <person name="Salamov A."/>
            <person name="Andreopoulos B."/>
            <person name="Baker S."/>
            <person name="Barry K."/>
            <person name="Bills G."/>
            <person name="Bluhm B."/>
            <person name="Cannon C."/>
            <person name="Castanera R."/>
            <person name="Culley D."/>
            <person name="Daum C."/>
            <person name="Ezra D."/>
            <person name="Gonzalez J."/>
            <person name="Henrissat B."/>
            <person name="Kuo A."/>
            <person name="Liang C."/>
            <person name="Lipzen A."/>
            <person name="Lutzoni F."/>
            <person name="Magnuson J."/>
            <person name="Mondo S."/>
            <person name="Nolan M."/>
            <person name="Ohm R."/>
            <person name="Pangilinan J."/>
            <person name="Park H.-J."/>
            <person name="Ramirez L."/>
            <person name="Alfaro M."/>
            <person name="Sun H."/>
            <person name="Tritt A."/>
            <person name="Yoshinaga Y."/>
            <person name="Zwiers L.-H."/>
            <person name="Turgeon B."/>
            <person name="Goodwin S."/>
            <person name="Spatafora J."/>
            <person name="Crous P."/>
            <person name="Grigoriev I."/>
        </authorList>
    </citation>
    <scope>NUCLEOTIDE SEQUENCE</scope>
    <source>
        <strain evidence="1 3">CBS 304.34</strain>
    </source>
</reference>
<keyword evidence="2" id="KW-1185">Reference proteome</keyword>
<evidence type="ECO:0000313" key="3">
    <source>
        <dbReference type="RefSeq" id="XP_033584143.1"/>
    </source>
</evidence>
<reference evidence="3" key="2">
    <citation type="submission" date="2020-04" db="EMBL/GenBank/DDBJ databases">
        <authorList>
            <consortium name="NCBI Genome Project"/>
        </authorList>
    </citation>
    <scope>NUCLEOTIDE SEQUENCE</scope>
    <source>
        <strain evidence="3">CBS 304.34</strain>
    </source>
</reference>
<evidence type="ECO:0000313" key="2">
    <source>
        <dbReference type="Proteomes" id="UP000504636"/>
    </source>
</evidence>
<dbReference type="EMBL" id="MU003692">
    <property type="protein sequence ID" value="KAF2817179.1"/>
    <property type="molecule type" value="Genomic_DNA"/>
</dbReference>
<dbReference type="RefSeq" id="XP_033584143.1">
    <property type="nucleotide sequence ID" value="XM_033718571.1"/>
</dbReference>
<accession>A0A6A6Z8Y9</accession>
<dbReference type="GeneID" id="54459464"/>